<name>A0A6J8EWQ4_MYTCO</name>
<reference evidence="1 2" key="1">
    <citation type="submission" date="2020-06" db="EMBL/GenBank/DDBJ databases">
        <authorList>
            <person name="Li R."/>
            <person name="Bekaert M."/>
        </authorList>
    </citation>
    <scope>NUCLEOTIDE SEQUENCE [LARGE SCALE GENOMIC DNA]</scope>
    <source>
        <strain evidence="2">wild</strain>
    </source>
</reference>
<gene>
    <name evidence="1" type="ORF">MCOR_56157</name>
</gene>
<dbReference type="EMBL" id="CACVKT020009966">
    <property type="protein sequence ID" value="CAC5424233.1"/>
    <property type="molecule type" value="Genomic_DNA"/>
</dbReference>
<accession>A0A6J8EWQ4</accession>
<protein>
    <submittedName>
        <fullName evidence="1">Uncharacterized protein</fullName>
    </submittedName>
</protein>
<keyword evidence="2" id="KW-1185">Reference proteome</keyword>
<sequence length="242" mass="27449">MHHYSATGQTNSFSRYVEDLAVPKDNGYNSEFLDLCNIRHNIFHELCEQNSNGPHFSSQNICDAIQQLHSVKATYELGLAAEHFEEFSCNSDSLSYKLSTAISNWSLGNTFVYPSEDTTHLGFEKELKENNLNIDARISIPRRTLLSLMNTGLHGTNGINQQTSYKIYQSYVIPRLVYGMEILPLNQRQLDIMTRFHTKTLRNIQSLPTKTATGSVLMLLGALTIEAEIHKRQLISVQCSFL</sequence>
<dbReference type="Proteomes" id="UP000507470">
    <property type="component" value="Unassembled WGS sequence"/>
</dbReference>
<proteinExistence type="predicted"/>
<dbReference type="AlphaFoldDB" id="A0A6J8EWQ4"/>
<evidence type="ECO:0000313" key="1">
    <source>
        <dbReference type="EMBL" id="CAC5424233.1"/>
    </source>
</evidence>
<organism evidence="1 2">
    <name type="scientific">Mytilus coruscus</name>
    <name type="common">Sea mussel</name>
    <dbReference type="NCBI Taxonomy" id="42192"/>
    <lineage>
        <taxon>Eukaryota</taxon>
        <taxon>Metazoa</taxon>
        <taxon>Spiralia</taxon>
        <taxon>Lophotrochozoa</taxon>
        <taxon>Mollusca</taxon>
        <taxon>Bivalvia</taxon>
        <taxon>Autobranchia</taxon>
        <taxon>Pteriomorphia</taxon>
        <taxon>Mytilida</taxon>
        <taxon>Mytiloidea</taxon>
        <taxon>Mytilidae</taxon>
        <taxon>Mytilinae</taxon>
        <taxon>Mytilus</taxon>
    </lineage>
</organism>
<evidence type="ECO:0000313" key="2">
    <source>
        <dbReference type="Proteomes" id="UP000507470"/>
    </source>
</evidence>